<feature type="active site" description="Proton acceptor" evidence="2">
    <location>
        <position position="73"/>
    </location>
</feature>
<dbReference type="GO" id="GO:0008834">
    <property type="term" value="F:ditrans,polycis-undecaprenyl-diphosphate synthase [(2E,6E)-farnesyl-diphosphate specific] activity"/>
    <property type="evidence" value="ECO:0007669"/>
    <property type="project" value="TreeGrafter"/>
</dbReference>
<dbReference type="GO" id="GO:0005829">
    <property type="term" value="C:cytosol"/>
    <property type="evidence" value="ECO:0007669"/>
    <property type="project" value="TreeGrafter"/>
</dbReference>
<proteinExistence type="inferred from homology"/>
<feature type="active site" evidence="2">
    <location>
        <position position="25"/>
    </location>
</feature>
<feature type="binding site" evidence="2">
    <location>
        <position position="42"/>
    </location>
    <ligand>
        <name>substrate</name>
    </ligand>
</feature>
<dbReference type="Gene3D" id="3.40.1180.10">
    <property type="entry name" value="Decaprenyl diphosphate synthase-like"/>
    <property type="match status" value="1"/>
</dbReference>
<reference evidence="3" key="1">
    <citation type="submission" date="2023-07" db="EMBL/GenBank/DDBJ databases">
        <title>Sorghum-associated microbial communities from plants grown in Nebraska, USA.</title>
        <authorList>
            <person name="Schachtman D."/>
        </authorList>
    </citation>
    <scope>NUCLEOTIDE SEQUENCE</scope>
    <source>
        <strain evidence="3">BE80</strain>
    </source>
</reference>
<feature type="binding site" evidence="2">
    <location>
        <position position="74"/>
    </location>
    <ligand>
        <name>substrate</name>
    </ligand>
</feature>
<dbReference type="InterPro" id="IPR036424">
    <property type="entry name" value="UPP_synth-like_sf"/>
</dbReference>
<dbReference type="CDD" id="cd00475">
    <property type="entry name" value="Cis_IPPS"/>
    <property type="match status" value="1"/>
</dbReference>
<accession>A0AAP5LPL5</accession>
<name>A0AAP5LPL5_PAEAM</name>
<dbReference type="GO" id="GO:0000287">
    <property type="term" value="F:magnesium ion binding"/>
    <property type="evidence" value="ECO:0007669"/>
    <property type="project" value="UniProtKB-UniRule"/>
</dbReference>
<gene>
    <name evidence="3" type="ORF">J2W91_005507</name>
</gene>
<feature type="binding site" evidence="2">
    <location>
        <position position="209"/>
    </location>
    <ligand>
        <name>Mg(2+)</name>
        <dbReference type="ChEBI" id="CHEBI:18420"/>
    </ligand>
</feature>
<evidence type="ECO:0000256" key="2">
    <source>
        <dbReference type="HAMAP-Rule" id="MF_01139"/>
    </source>
</evidence>
<feature type="binding site" evidence="2">
    <location>
        <begin position="26"/>
        <end position="29"/>
    </location>
    <ligand>
        <name>substrate</name>
    </ligand>
</feature>
<dbReference type="GO" id="GO:0030145">
    <property type="term" value="F:manganese ion binding"/>
    <property type="evidence" value="ECO:0007669"/>
    <property type="project" value="TreeGrafter"/>
</dbReference>
<dbReference type="GO" id="GO:0016094">
    <property type="term" value="P:polyprenol biosynthetic process"/>
    <property type="evidence" value="ECO:0007669"/>
    <property type="project" value="TreeGrafter"/>
</dbReference>
<dbReference type="PROSITE" id="PS01066">
    <property type="entry name" value="UPP_SYNTHASE"/>
    <property type="match status" value="1"/>
</dbReference>
<dbReference type="PANTHER" id="PTHR10291">
    <property type="entry name" value="DEHYDRODOLICHYL DIPHOSPHATE SYNTHASE FAMILY MEMBER"/>
    <property type="match status" value="1"/>
</dbReference>
<dbReference type="HAMAP" id="MF_01139">
    <property type="entry name" value="ISPT"/>
    <property type="match status" value="1"/>
</dbReference>
<feature type="binding site" evidence="2">
    <location>
        <position position="190"/>
    </location>
    <ligand>
        <name>substrate</name>
    </ligand>
</feature>
<dbReference type="NCBIfam" id="TIGR00055">
    <property type="entry name" value="uppS"/>
    <property type="match status" value="1"/>
</dbReference>
<dbReference type="EMBL" id="JAVDTR010000021">
    <property type="protein sequence ID" value="MDR6726982.1"/>
    <property type="molecule type" value="Genomic_DNA"/>
</dbReference>
<evidence type="ECO:0000313" key="3">
    <source>
        <dbReference type="EMBL" id="MDR6726982.1"/>
    </source>
</evidence>
<dbReference type="FunFam" id="3.40.1180.10:FF:000001">
    <property type="entry name" value="(2E,6E)-farnesyl-diphosphate-specific ditrans,polycis-undecaprenyl-diphosphate synthase"/>
    <property type="match status" value="1"/>
</dbReference>
<comment type="similarity">
    <text evidence="2">Belongs to the UPP synthase family.</text>
</comment>
<dbReference type="RefSeq" id="WP_056698976.1">
    <property type="nucleotide sequence ID" value="NZ_JAVDTR010000021.1"/>
</dbReference>
<comment type="caution">
    <text evidence="3">The sequence shown here is derived from an EMBL/GenBank/DDBJ whole genome shotgun (WGS) entry which is preliminary data.</text>
</comment>
<organism evidence="3 4">
    <name type="scientific">Paenibacillus amylolyticus</name>
    <dbReference type="NCBI Taxonomy" id="1451"/>
    <lineage>
        <taxon>Bacteria</taxon>
        <taxon>Bacillati</taxon>
        <taxon>Bacillota</taxon>
        <taxon>Bacilli</taxon>
        <taxon>Bacillales</taxon>
        <taxon>Paenibacillaceae</taxon>
        <taxon>Paenibacillus</taxon>
    </lineage>
</organism>
<feature type="binding site" evidence="2">
    <location>
        <begin position="70"/>
        <end position="72"/>
    </location>
    <ligand>
        <name>substrate</name>
    </ligand>
</feature>
<dbReference type="Pfam" id="PF01255">
    <property type="entry name" value="Prenyltransf"/>
    <property type="match status" value="1"/>
</dbReference>
<feature type="binding site" evidence="2">
    <location>
        <position position="30"/>
    </location>
    <ligand>
        <name>substrate</name>
    </ligand>
</feature>
<comment type="cofactor">
    <cofactor evidence="2">
        <name>Mg(2+)</name>
        <dbReference type="ChEBI" id="CHEBI:18420"/>
    </cofactor>
    <text evidence="2">Binds 2 magnesium ions per subunit.</text>
</comment>
<dbReference type="InterPro" id="IPR001441">
    <property type="entry name" value="UPP_synth-like"/>
</dbReference>
<keyword evidence="2" id="KW-0460">Magnesium</keyword>
<keyword evidence="2" id="KW-0479">Metal-binding</keyword>
<comment type="subunit">
    <text evidence="2">Homodimer.</text>
</comment>
<feature type="binding site" evidence="2">
    <location>
        <position position="25"/>
    </location>
    <ligand>
        <name>Mg(2+)</name>
        <dbReference type="ChEBI" id="CHEBI:18420"/>
    </ligand>
</feature>
<sequence length="239" mass="27928">MITKKKLGQEIQNDHFPNHIAIMMDGNGRWAKQRGLPRTAGHYAGMKTMRKIIRICCKMNLKYLTLYAFSSENWKRPKDEVDYILSLPEQFFDEATLQEFDENNIRVQFLGDIRKFSTGLTDMMQSTVERTKNNDGMILNFAMNYGGRADIMHAMEQIVASGIHPDEITEELFESYLYTEGQPSPELIIRTSGEIRLSNFLLWQSATSELWFTPTYWPDFNQKLLNSAIQEYIERKTRE</sequence>
<feature type="binding site" evidence="2">
    <location>
        <position position="38"/>
    </location>
    <ligand>
        <name>substrate</name>
    </ligand>
</feature>
<dbReference type="SUPFAM" id="SSF64005">
    <property type="entry name" value="Undecaprenyl diphosphate synthase"/>
    <property type="match status" value="1"/>
</dbReference>
<dbReference type="Proteomes" id="UP001254832">
    <property type="component" value="Unassembled WGS sequence"/>
</dbReference>
<feature type="binding site" evidence="2">
    <location>
        <position position="76"/>
    </location>
    <ligand>
        <name>substrate</name>
    </ligand>
</feature>
<protein>
    <recommendedName>
        <fullName evidence="2">Isoprenyl transferase</fullName>
        <ecNumber evidence="2">2.5.1.-</ecNumber>
    </recommendedName>
</protein>
<evidence type="ECO:0000256" key="1">
    <source>
        <dbReference type="ARBA" id="ARBA00022679"/>
    </source>
</evidence>
<dbReference type="InterPro" id="IPR018520">
    <property type="entry name" value="UPP_synth-like_CS"/>
</dbReference>
<evidence type="ECO:0000313" key="4">
    <source>
        <dbReference type="Proteomes" id="UP001254832"/>
    </source>
</evidence>
<dbReference type="AlphaFoldDB" id="A0AAP5LPL5"/>
<dbReference type="EC" id="2.5.1.-" evidence="2"/>
<keyword evidence="1 2" id="KW-0808">Transferase</keyword>
<feature type="binding site" evidence="2">
    <location>
        <begin position="196"/>
        <end position="198"/>
    </location>
    <ligand>
        <name>substrate</name>
    </ligand>
</feature>
<dbReference type="NCBIfam" id="NF011405">
    <property type="entry name" value="PRK14830.1"/>
    <property type="match status" value="1"/>
</dbReference>
<comment type="function">
    <text evidence="2">Catalyzes the condensation of isopentenyl diphosphate (IPP) with allylic pyrophosphates generating different type of terpenoids.</text>
</comment>
<dbReference type="PANTHER" id="PTHR10291:SF0">
    <property type="entry name" value="DEHYDRODOLICHYL DIPHOSPHATE SYNTHASE 2"/>
    <property type="match status" value="1"/>
</dbReference>